<accession>A0A7C2NYQ7</accession>
<organism evidence="1">
    <name type="scientific">Schlesneria paludicola</name>
    <dbReference type="NCBI Taxonomy" id="360056"/>
    <lineage>
        <taxon>Bacteria</taxon>
        <taxon>Pseudomonadati</taxon>
        <taxon>Planctomycetota</taxon>
        <taxon>Planctomycetia</taxon>
        <taxon>Planctomycetales</taxon>
        <taxon>Planctomycetaceae</taxon>
        <taxon>Schlesneria</taxon>
    </lineage>
</organism>
<name>A0A7C2NYQ7_9PLAN</name>
<dbReference type="PROSITE" id="PS51257">
    <property type="entry name" value="PROKAR_LIPOPROTEIN"/>
    <property type="match status" value="1"/>
</dbReference>
<dbReference type="Pfam" id="PF13036">
    <property type="entry name" value="LpoB"/>
    <property type="match status" value="1"/>
</dbReference>
<proteinExistence type="predicted"/>
<comment type="caution">
    <text evidence="1">The sequence shown here is derived from an EMBL/GenBank/DDBJ whole genome shotgun (WGS) entry which is preliminary data.</text>
</comment>
<evidence type="ECO:0000313" key="1">
    <source>
        <dbReference type="EMBL" id="HEN16531.1"/>
    </source>
</evidence>
<protein>
    <submittedName>
        <fullName evidence="1">Penicillin-binding protein activator LpoB</fullName>
    </submittedName>
</protein>
<reference evidence="1" key="1">
    <citation type="journal article" date="2020" name="mSystems">
        <title>Genome- and Community-Level Interaction Insights into Carbon Utilization and Element Cycling Functions of Hydrothermarchaeota in Hydrothermal Sediment.</title>
        <authorList>
            <person name="Zhou Z."/>
            <person name="Liu Y."/>
            <person name="Xu W."/>
            <person name="Pan J."/>
            <person name="Luo Z.H."/>
            <person name="Li M."/>
        </authorList>
    </citation>
    <scope>NUCLEOTIDE SEQUENCE [LARGE SCALE GENOMIC DNA]</scope>
    <source>
        <strain evidence="1">SpSt-339</strain>
    </source>
</reference>
<dbReference type="InterPro" id="IPR014094">
    <property type="entry name" value="LpoB"/>
</dbReference>
<gene>
    <name evidence="1" type="ORF">ENQ76_13805</name>
</gene>
<dbReference type="EMBL" id="DSOK01000380">
    <property type="protein sequence ID" value="HEN16531.1"/>
    <property type="molecule type" value="Genomic_DNA"/>
</dbReference>
<sequence length="219" mass="24406">MDRRQFLLTLGCGVIAAAGCRGTQHAHVLDPTDKTMVGSHTAGAETWEPLIQQTVGQLLARQNVIVQTAGGPQVLPAKKRICFVGVENKSAEEIGDFKEQIYQKIDTCINGSEEFEVIHRKFVEAGLRQCGLRPEDLFVPNNRRNFVVAMEQLQQPFDYLLYANITSGTTKSNGKDYQRDYLLTLELIHMETGKADKEAAEIRKGYHKSKLGAVKHYGA</sequence>
<dbReference type="Gene3D" id="3.40.50.10610">
    <property type="entry name" value="ABC-type transport auxiliary lipoprotein component"/>
    <property type="match status" value="1"/>
</dbReference>
<dbReference type="AlphaFoldDB" id="A0A7C2NYQ7"/>